<dbReference type="EMBL" id="JXJN01031217">
    <property type="status" value="NOT_ANNOTATED_CDS"/>
    <property type="molecule type" value="Genomic_DNA"/>
</dbReference>
<dbReference type="SUPFAM" id="SSF47954">
    <property type="entry name" value="Cyclin-like"/>
    <property type="match status" value="1"/>
</dbReference>
<dbReference type="VEuPathDB" id="VectorBase:GPPI051671"/>
<dbReference type="InterPro" id="IPR036915">
    <property type="entry name" value="Cyclin-like_sf"/>
</dbReference>
<organism evidence="2 3">
    <name type="scientific">Glossina palpalis gambiensis</name>
    <dbReference type="NCBI Taxonomy" id="67801"/>
    <lineage>
        <taxon>Eukaryota</taxon>
        <taxon>Metazoa</taxon>
        <taxon>Ecdysozoa</taxon>
        <taxon>Arthropoda</taxon>
        <taxon>Hexapoda</taxon>
        <taxon>Insecta</taxon>
        <taxon>Pterygota</taxon>
        <taxon>Neoptera</taxon>
        <taxon>Endopterygota</taxon>
        <taxon>Diptera</taxon>
        <taxon>Brachycera</taxon>
        <taxon>Muscomorpha</taxon>
        <taxon>Hippoboscoidea</taxon>
        <taxon>Glossinidae</taxon>
        <taxon>Glossina</taxon>
    </lineage>
</organism>
<sequence length="121" mass="13574">MLMDVFLCEVVINKEKLQLLEVSALLIASKFFEGTFPSVKHFYCNWVYKTWRSAICRPLTMISSYHSLIASWLAKLCAGNASKMAAAALFTALSMVGEKQASNITLEYYFGYNLANLGNIK</sequence>
<evidence type="ECO:0000313" key="2">
    <source>
        <dbReference type="EnsemblMetazoa" id="GPPI051671-PA"/>
    </source>
</evidence>
<dbReference type="STRING" id="67801.A0A1B0C7U6"/>
<reference evidence="3" key="1">
    <citation type="submission" date="2015-01" db="EMBL/GenBank/DDBJ databases">
        <authorList>
            <person name="Aksoy S."/>
            <person name="Warren W."/>
            <person name="Wilson R.K."/>
        </authorList>
    </citation>
    <scope>NUCLEOTIDE SEQUENCE [LARGE SCALE GENOMIC DNA]</scope>
    <source>
        <strain evidence="3">IAEA</strain>
    </source>
</reference>
<proteinExistence type="predicted"/>
<evidence type="ECO:0000313" key="3">
    <source>
        <dbReference type="Proteomes" id="UP000092460"/>
    </source>
</evidence>
<dbReference type="AlphaFoldDB" id="A0A1B0C7U6"/>
<keyword evidence="3" id="KW-1185">Reference proteome</keyword>
<accession>A0A1B0C7U6</accession>
<dbReference type="EnsemblMetazoa" id="GPPI051671-RA">
    <property type="protein sequence ID" value="GPPI051671-PA"/>
    <property type="gene ID" value="GPPI051671"/>
</dbReference>
<protein>
    <recommendedName>
        <fullName evidence="1">Cyclin N-terminal domain-containing protein</fullName>
    </recommendedName>
</protein>
<evidence type="ECO:0000259" key="1">
    <source>
        <dbReference type="Pfam" id="PF00134"/>
    </source>
</evidence>
<dbReference type="InterPro" id="IPR006671">
    <property type="entry name" value="Cyclin_N"/>
</dbReference>
<feature type="domain" description="Cyclin N-terminal" evidence="1">
    <location>
        <begin position="2"/>
        <end position="44"/>
    </location>
</feature>
<name>A0A1B0C7U6_9MUSC</name>
<dbReference type="Pfam" id="PF00134">
    <property type="entry name" value="Cyclin_N"/>
    <property type="match status" value="1"/>
</dbReference>
<dbReference type="Gene3D" id="1.10.472.10">
    <property type="entry name" value="Cyclin-like"/>
    <property type="match status" value="1"/>
</dbReference>
<reference evidence="2" key="2">
    <citation type="submission" date="2020-05" db="UniProtKB">
        <authorList>
            <consortium name="EnsemblMetazoa"/>
        </authorList>
    </citation>
    <scope>IDENTIFICATION</scope>
    <source>
        <strain evidence="2">IAEA</strain>
    </source>
</reference>
<dbReference type="Proteomes" id="UP000092460">
    <property type="component" value="Unassembled WGS sequence"/>
</dbReference>